<gene>
    <name evidence="1" type="ORF">LYNGBM3L_50210</name>
</gene>
<dbReference type="Gene3D" id="3.40.50.300">
    <property type="entry name" value="P-loop containing nucleotide triphosphate hydrolases"/>
    <property type="match status" value="1"/>
</dbReference>
<dbReference type="AlphaFoldDB" id="F4XY64"/>
<organism evidence="1 2">
    <name type="scientific">Moorena producens 3L</name>
    <dbReference type="NCBI Taxonomy" id="489825"/>
    <lineage>
        <taxon>Bacteria</taxon>
        <taxon>Bacillati</taxon>
        <taxon>Cyanobacteriota</taxon>
        <taxon>Cyanophyceae</taxon>
        <taxon>Coleofasciculales</taxon>
        <taxon>Coleofasciculaceae</taxon>
        <taxon>Moorena</taxon>
    </lineage>
</organism>
<keyword evidence="2" id="KW-1185">Reference proteome</keyword>
<dbReference type="Proteomes" id="UP000003959">
    <property type="component" value="Unassembled WGS sequence"/>
</dbReference>
<dbReference type="SUPFAM" id="SSF53795">
    <property type="entry name" value="PEP carboxykinase-like"/>
    <property type="match status" value="1"/>
</dbReference>
<protein>
    <recommendedName>
        <fullName evidence="3">Serine kinase of the HPr protein, regulates carbohydrate metabolism</fullName>
    </recommendedName>
</protein>
<dbReference type="RefSeq" id="WP_009149819.1">
    <property type="nucleotide sequence ID" value="NZ_GL890953.1"/>
</dbReference>
<accession>F4XY64</accession>
<dbReference type="eggNOG" id="COG1493">
    <property type="taxonomic scope" value="Bacteria"/>
</dbReference>
<dbReference type="InterPro" id="IPR027417">
    <property type="entry name" value="P-loop_NTPase"/>
</dbReference>
<name>F4XY64_9CYAN</name>
<sequence>MYSYSAFGLCIHSEIRLPELLPSQGQPDLMIRFGDIKDLSHETINEKERVLGYIEGVGKFLICQGREITVYPLTDQDPSVVRPTIVGSAMAAVLRQRGLLVLHASCVNINGKGIAFMGNSGAGKSTLADAFHCQNYPVLTDDVMAVNTTAQQPMVLPAYPQFKLWQPTVDALGHKPEQLSPIFVGADKLRYRFEEGFQSTPLPLKRIYILAYGSEHSIKPVNPQMAFAALVRHTRETQILNAPEIVKAHVQQCAALFKEVTFFYLVRRPGLEELPKSLALVENHL</sequence>
<evidence type="ECO:0008006" key="3">
    <source>
        <dbReference type="Google" id="ProtNLM"/>
    </source>
</evidence>
<dbReference type="HOGENOM" id="CLU_073290_2_0_3"/>
<dbReference type="OrthoDB" id="5430844at2"/>
<proteinExistence type="predicted"/>
<reference evidence="2" key="1">
    <citation type="journal article" date="2011" name="Proc. Natl. Acad. Sci. U.S.A.">
        <title>Genomic insights into the physiology and ecology of the marine filamentous cyanobacterium Lyngbya majuscula.</title>
        <authorList>
            <person name="Jones A.C."/>
            <person name="Monroe E.A."/>
            <person name="Podell S."/>
            <person name="Hess W.R."/>
            <person name="Klages S."/>
            <person name="Esquenazi E."/>
            <person name="Niessen S."/>
            <person name="Hoover H."/>
            <person name="Rothmann M."/>
            <person name="Lasken R.S."/>
            <person name="Yates J.R.III."/>
            <person name="Reinhardt R."/>
            <person name="Kube M."/>
            <person name="Burkart M.D."/>
            <person name="Allen E.E."/>
            <person name="Dorrestein P.C."/>
            <person name="Gerwick W.H."/>
            <person name="Gerwick L."/>
        </authorList>
    </citation>
    <scope>NUCLEOTIDE SEQUENCE [LARGE SCALE GENOMIC DNA]</scope>
    <source>
        <strain evidence="2">3L</strain>
    </source>
</reference>
<evidence type="ECO:0000313" key="1">
    <source>
        <dbReference type="EMBL" id="EGJ30461.1"/>
    </source>
</evidence>
<evidence type="ECO:0000313" key="2">
    <source>
        <dbReference type="Proteomes" id="UP000003959"/>
    </source>
</evidence>
<dbReference type="EMBL" id="GL890953">
    <property type="protein sequence ID" value="EGJ30461.1"/>
    <property type="molecule type" value="Genomic_DNA"/>
</dbReference>